<proteinExistence type="predicted"/>
<gene>
    <name evidence="1" type="ORF">QBZ16_002958</name>
</gene>
<dbReference type="Proteomes" id="UP001255856">
    <property type="component" value="Unassembled WGS sequence"/>
</dbReference>
<keyword evidence="2" id="KW-1185">Reference proteome</keyword>
<protein>
    <submittedName>
        <fullName evidence="1">Uncharacterized protein</fullName>
    </submittedName>
</protein>
<comment type="caution">
    <text evidence="1">The sequence shown here is derived from an EMBL/GenBank/DDBJ whole genome shotgun (WGS) entry which is preliminary data.</text>
</comment>
<reference evidence="1" key="1">
    <citation type="submission" date="2021-01" db="EMBL/GenBank/DDBJ databases">
        <authorList>
            <person name="Eckstrom K.M.E."/>
        </authorList>
    </citation>
    <scope>NUCLEOTIDE SEQUENCE</scope>
    <source>
        <strain evidence="1">UVCC 0001</strain>
    </source>
</reference>
<name>A0AAD9IMY7_PROWI</name>
<organism evidence="1 2">
    <name type="scientific">Prototheca wickerhamii</name>
    <dbReference type="NCBI Taxonomy" id="3111"/>
    <lineage>
        <taxon>Eukaryota</taxon>
        <taxon>Viridiplantae</taxon>
        <taxon>Chlorophyta</taxon>
        <taxon>core chlorophytes</taxon>
        <taxon>Trebouxiophyceae</taxon>
        <taxon>Chlorellales</taxon>
        <taxon>Chlorellaceae</taxon>
        <taxon>Prototheca</taxon>
    </lineage>
</organism>
<sequence length="454" mass="48845">MSVYWASAGQPGLSWRRGPPYLPKQPPHPRPATVEQANMQAALAEQAAQKGIVERDAAHVEAQRTAKSLHRDAGLLKLAGDDAARDGANASVVPAAASPAHQAARADPAVALALRQLEHRLVAAGVAGVRAGAGTTPNSAATQAARVDTELPAWDPPEPQLFFLDQDDGSRLLIWSPNDTLPRDVARPRRPEVWLYCLVAADAVSPAALLHFLEHYSRQGVPPERMQILGAAAGDGGADALGALLRAWGVDHRLWLGVPGSEARLRLRLQVLRSVPVQDWVLLPEPDELFDFGNFSAAGFLAQRDVDGANWVEGAVVDRVRGDGALAAVNASSPVWSQFPLACADGLRPSAGGARVSDARALKVVAHKGYWRTTADGARVLAPDEARAYFGPQGDCDVAEDLSKLTPYHAYWKYYRARLMTGNSYLWEPRRSAVVVRGGGWRGKRDAINLDHHL</sequence>
<evidence type="ECO:0000313" key="1">
    <source>
        <dbReference type="EMBL" id="KAK2079267.1"/>
    </source>
</evidence>
<dbReference type="AlphaFoldDB" id="A0AAD9IMY7"/>
<accession>A0AAD9IMY7</accession>
<dbReference type="EMBL" id="JASFZW010000003">
    <property type="protein sequence ID" value="KAK2079267.1"/>
    <property type="molecule type" value="Genomic_DNA"/>
</dbReference>
<evidence type="ECO:0000313" key="2">
    <source>
        <dbReference type="Proteomes" id="UP001255856"/>
    </source>
</evidence>